<comment type="caution">
    <text evidence="2">The sequence shown here is derived from an EMBL/GenBank/DDBJ whole genome shotgun (WGS) entry which is preliminary data.</text>
</comment>
<evidence type="ECO:0000313" key="2">
    <source>
        <dbReference type="EMBL" id="MFC6085167.1"/>
    </source>
</evidence>
<keyword evidence="3" id="KW-1185">Reference proteome</keyword>
<reference evidence="3" key="1">
    <citation type="journal article" date="2019" name="Int. J. Syst. Evol. Microbiol.">
        <title>The Global Catalogue of Microorganisms (GCM) 10K type strain sequencing project: providing services to taxonomists for standard genome sequencing and annotation.</title>
        <authorList>
            <consortium name="The Broad Institute Genomics Platform"/>
            <consortium name="The Broad Institute Genome Sequencing Center for Infectious Disease"/>
            <person name="Wu L."/>
            <person name="Ma J."/>
        </authorList>
    </citation>
    <scope>NUCLEOTIDE SEQUENCE [LARGE SCALE GENOMIC DNA]</scope>
    <source>
        <strain evidence="3">JCM 30346</strain>
    </source>
</reference>
<organism evidence="2 3">
    <name type="scientific">Sphaerisporangium aureirubrum</name>
    <dbReference type="NCBI Taxonomy" id="1544736"/>
    <lineage>
        <taxon>Bacteria</taxon>
        <taxon>Bacillati</taxon>
        <taxon>Actinomycetota</taxon>
        <taxon>Actinomycetes</taxon>
        <taxon>Streptosporangiales</taxon>
        <taxon>Streptosporangiaceae</taxon>
        <taxon>Sphaerisporangium</taxon>
    </lineage>
</organism>
<evidence type="ECO:0000256" key="1">
    <source>
        <dbReference type="SAM" id="MobiDB-lite"/>
    </source>
</evidence>
<feature type="compositionally biased region" description="Basic and acidic residues" evidence="1">
    <location>
        <begin position="626"/>
        <end position="637"/>
    </location>
</feature>
<feature type="compositionally biased region" description="Low complexity" evidence="1">
    <location>
        <begin position="575"/>
        <end position="587"/>
    </location>
</feature>
<proteinExistence type="predicted"/>
<name>A0ABW1NSE8_9ACTN</name>
<feature type="compositionally biased region" description="Low complexity" evidence="1">
    <location>
        <begin position="243"/>
        <end position="255"/>
    </location>
</feature>
<feature type="region of interest" description="Disordered" evidence="1">
    <location>
        <begin position="145"/>
        <end position="499"/>
    </location>
</feature>
<feature type="compositionally biased region" description="Basic and acidic residues" evidence="1">
    <location>
        <begin position="326"/>
        <end position="335"/>
    </location>
</feature>
<evidence type="ECO:0000313" key="3">
    <source>
        <dbReference type="Proteomes" id="UP001596137"/>
    </source>
</evidence>
<feature type="compositionally biased region" description="Low complexity" evidence="1">
    <location>
        <begin position="83"/>
        <end position="109"/>
    </location>
</feature>
<dbReference type="Proteomes" id="UP001596137">
    <property type="component" value="Unassembled WGS sequence"/>
</dbReference>
<dbReference type="RefSeq" id="WP_380759015.1">
    <property type="nucleotide sequence ID" value="NZ_JBHSRF010000056.1"/>
</dbReference>
<feature type="compositionally biased region" description="Polar residues" evidence="1">
    <location>
        <begin position="539"/>
        <end position="550"/>
    </location>
</feature>
<feature type="region of interest" description="Disordered" evidence="1">
    <location>
        <begin position="526"/>
        <end position="637"/>
    </location>
</feature>
<sequence length="637" mass="65989">MIAVIFGLVAVVLLVLMVVAFGMRSMNRRESNLPPERLRKMAEQAEDPNAKRPGRPAEETFFESFPEGFDAFQEPERATARLRPGNGRPASRPAGRPGGRSAPRGKGASHSARGRRGVDEWGDADDYDDDYWTRVRADDGAFGGTIAARMGTSRPDLPSPGNPDVRPQAKPAPKDKKEPVDAEATTVQAPLPPRPAGRGDQPPLPTRGDRTDQPAVPSRSSGLADQPPVPPRSSSGLADLVERPAAAAERTATFPAPVPPAQAPAPAASAAEVLGAIGTPQPSARTRRTPRPDPADPLGLSDGRAKPRRRAEPGAGDPGRGAPRSGDPRRTDGRRTPGGITPPRGVAAARTADTGRTSPPRGADPLAGGPQPSEDPLSSGSFPNGAIPRGPSPKNPLATGPVNGDPLDATRVTGPFESRPGGYAPARGSGPVTSSGPYGRNTPGPAAGPADPRTGRTGDFPAGQSWPAQPAYPASGSYDILDGPEPPASGSNETWRAADYQMPARREGYATDPAYPASASSYEVRPGWATIDDGDATISAPTPSHGSPATPSRHPGGYEPPETRSSGGDPGYGGPADTTAPGTTSGSWPRPPQNNGGSWPSYSELYGNGGSGVDEPSRASRGGHHRVGDPEYPDYYR</sequence>
<gene>
    <name evidence="2" type="ORF">ACFP1K_28660</name>
</gene>
<dbReference type="EMBL" id="JBHSRF010000056">
    <property type="protein sequence ID" value="MFC6085167.1"/>
    <property type="molecule type" value="Genomic_DNA"/>
</dbReference>
<feature type="region of interest" description="Disordered" evidence="1">
    <location>
        <begin position="66"/>
        <end position="128"/>
    </location>
</feature>
<accession>A0ABW1NSE8</accession>
<protein>
    <submittedName>
        <fullName evidence="2">Uncharacterized protein</fullName>
    </submittedName>
</protein>